<keyword evidence="3" id="KW-0723">Serine/threonine-protein kinase</keyword>
<keyword evidence="4" id="KW-1185">Reference proteome</keyword>
<keyword evidence="1" id="KW-0732">Signal</keyword>
<sequence length="424" mass="45301">MPTSVFFAALSLSVLSLTHAADWPEFRGADGQGHATDAAGLPVEWNPNVNRNILWKAALPGVGWSSPVVVGDKIYLTSAVPVGGQEQAVVDRSLRAMCVSATDGKVIWDKEVFPQSAAKAPNIHRKNSHASPTPIFEDGKLYVHFGHQGTACLKAEDGSQVWTNRELSYAPVHGAGGSPVLVGDLLIYSSDGQADPVVIALEKATGKVRWKFDRVSEAKKKFSFCTPLVIEVGGKKQVITPGSGVVNALDPVTGQEVWKVRYGEGYSVVPRPVFAHGMVFIATGYDKPTVLGIKVDEKSAGDVTDTHVVWTLDKFAPHNPSMVVAGDDLFMVADNGVLSCVDAKSGTVHYQERCTGPISASILSADGKLYLQDEKGVGVVVKAGKTFEVLAKNDLAEKSLASYAVVGKDLLIRTEGHLWRVGSR</sequence>
<evidence type="ECO:0000313" key="4">
    <source>
        <dbReference type="Proteomes" id="UP000321577"/>
    </source>
</evidence>
<name>A0A512M7T6_9BACT</name>
<dbReference type="GO" id="GO:0004674">
    <property type="term" value="F:protein serine/threonine kinase activity"/>
    <property type="evidence" value="ECO:0007669"/>
    <property type="project" value="UniProtKB-KW"/>
</dbReference>
<proteinExistence type="predicted"/>
<dbReference type="InterPro" id="IPR002372">
    <property type="entry name" value="PQQ_rpt_dom"/>
</dbReference>
<dbReference type="PANTHER" id="PTHR34512:SF30">
    <property type="entry name" value="OUTER MEMBRANE PROTEIN ASSEMBLY FACTOR BAMB"/>
    <property type="match status" value="1"/>
</dbReference>
<dbReference type="InterPro" id="IPR015943">
    <property type="entry name" value="WD40/YVTN_repeat-like_dom_sf"/>
</dbReference>
<dbReference type="OrthoDB" id="5290752at2"/>
<feature type="domain" description="Pyrrolo-quinoline quinone repeat" evidence="2">
    <location>
        <begin position="132"/>
        <end position="286"/>
    </location>
</feature>
<dbReference type="EMBL" id="BKAG01000009">
    <property type="protein sequence ID" value="GEP42411.1"/>
    <property type="molecule type" value="Genomic_DNA"/>
</dbReference>
<keyword evidence="3" id="KW-0418">Kinase</keyword>
<dbReference type="AlphaFoldDB" id="A0A512M7T6"/>
<feature type="signal peptide" evidence="1">
    <location>
        <begin position="1"/>
        <end position="20"/>
    </location>
</feature>
<gene>
    <name evidence="3" type="ORF">BGE01nite_17020</name>
</gene>
<reference evidence="3 4" key="1">
    <citation type="submission" date="2019-07" db="EMBL/GenBank/DDBJ databases">
        <title>Whole genome shotgun sequence of Brevifollis gellanilyticus NBRC 108608.</title>
        <authorList>
            <person name="Hosoyama A."/>
            <person name="Uohara A."/>
            <person name="Ohji S."/>
            <person name="Ichikawa N."/>
        </authorList>
    </citation>
    <scope>NUCLEOTIDE SEQUENCE [LARGE SCALE GENOMIC DNA]</scope>
    <source>
        <strain evidence="3 4">NBRC 108608</strain>
    </source>
</reference>
<dbReference type="Gene3D" id="2.130.10.10">
    <property type="entry name" value="YVTN repeat-like/Quinoprotein amine dehydrogenase"/>
    <property type="match status" value="1"/>
</dbReference>
<evidence type="ECO:0000256" key="1">
    <source>
        <dbReference type="SAM" id="SignalP"/>
    </source>
</evidence>
<dbReference type="SUPFAM" id="SSF50998">
    <property type="entry name" value="Quinoprotein alcohol dehydrogenase-like"/>
    <property type="match status" value="1"/>
</dbReference>
<evidence type="ECO:0000313" key="3">
    <source>
        <dbReference type="EMBL" id="GEP42411.1"/>
    </source>
</evidence>
<dbReference type="Proteomes" id="UP000321577">
    <property type="component" value="Unassembled WGS sequence"/>
</dbReference>
<dbReference type="Gene3D" id="2.40.10.480">
    <property type="match status" value="1"/>
</dbReference>
<accession>A0A512M7T6</accession>
<protein>
    <submittedName>
        <fullName evidence="3">Serine/threonine protein kinase</fullName>
    </submittedName>
</protein>
<feature type="domain" description="Pyrrolo-quinoline quinone repeat" evidence="2">
    <location>
        <begin position="305"/>
        <end position="379"/>
    </location>
</feature>
<evidence type="ECO:0000259" key="2">
    <source>
        <dbReference type="Pfam" id="PF13360"/>
    </source>
</evidence>
<feature type="chain" id="PRO_5022032857" evidence="1">
    <location>
        <begin position="21"/>
        <end position="424"/>
    </location>
</feature>
<keyword evidence="3" id="KW-0808">Transferase</keyword>
<dbReference type="Pfam" id="PF13360">
    <property type="entry name" value="PQQ_2"/>
    <property type="match status" value="2"/>
</dbReference>
<dbReference type="PANTHER" id="PTHR34512">
    <property type="entry name" value="CELL SURFACE PROTEIN"/>
    <property type="match status" value="1"/>
</dbReference>
<comment type="caution">
    <text evidence="3">The sequence shown here is derived from an EMBL/GenBank/DDBJ whole genome shotgun (WGS) entry which is preliminary data.</text>
</comment>
<organism evidence="3 4">
    <name type="scientific">Brevifollis gellanilyticus</name>
    <dbReference type="NCBI Taxonomy" id="748831"/>
    <lineage>
        <taxon>Bacteria</taxon>
        <taxon>Pseudomonadati</taxon>
        <taxon>Verrucomicrobiota</taxon>
        <taxon>Verrucomicrobiia</taxon>
        <taxon>Verrucomicrobiales</taxon>
        <taxon>Verrucomicrobiaceae</taxon>
    </lineage>
</organism>
<dbReference type="RefSeq" id="WP_146850008.1">
    <property type="nucleotide sequence ID" value="NZ_BKAG01000009.1"/>
</dbReference>
<dbReference type="InterPro" id="IPR011047">
    <property type="entry name" value="Quinoprotein_ADH-like_sf"/>
</dbReference>